<sequence>MAAADIVWKAGWQQDPYHGAACGHVWDSAGISNTSGDMEVMILPPLGKPKQDMVTAGPAKLHWGGTGGCY</sequence>
<keyword evidence="2" id="KW-1185">Reference proteome</keyword>
<name>A0A8K0EPR2_BRALA</name>
<dbReference type="EMBL" id="OV696689">
    <property type="protein sequence ID" value="CAH1261552.1"/>
    <property type="molecule type" value="Genomic_DNA"/>
</dbReference>
<accession>A0A8K0EPR2</accession>
<proteinExistence type="predicted"/>
<dbReference type="Proteomes" id="UP000838412">
    <property type="component" value="Chromosome 4"/>
</dbReference>
<protein>
    <submittedName>
        <fullName evidence="1">Hypp2389 protein</fullName>
    </submittedName>
</protein>
<gene>
    <name evidence="1" type="primary">Hypp2389</name>
    <name evidence="1" type="ORF">BLAG_LOCUS16939</name>
</gene>
<reference evidence="1" key="1">
    <citation type="submission" date="2022-01" db="EMBL/GenBank/DDBJ databases">
        <authorList>
            <person name="Braso-Vives M."/>
        </authorList>
    </citation>
    <scope>NUCLEOTIDE SEQUENCE</scope>
</reference>
<dbReference type="AlphaFoldDB" id="A0A8K0EPR2"/>
<evidence type="ECO:0000313" key="2">
    <source>
        <dbReference type="Proteomes" id="UP000838412"/>
    </source>
</evidence>
<organism evidence="1 2">
    <name type="scientific">Branchiostoma lanceolatum</name>
    <name type="common">Common lancelet</name>
    <name type="synonym">Amphioxus lanceolatum</name>
    <dbReference type="NCBI Taxonomy" id="7740"/>
    <lineage>
        <taxon>Eukaryota</taxon>
        <taxon>Metazoa</taxon>
        <taxon>Chordata</taxon>
        <taxon>Cephalochordata</taxon>
        <taxon>Leptocardii</taxon>
        <taxon>Amphioxiformes</taxon>
        <taxon>Branchiostomatidae</taxon>
        <taxon>Branchiostoma</taxon>
    </lineage>
</organism>
<evidence type="ECO:0000313" key="1">
    <source>
        <dbReference type="EMBL" id="CAH1261552.1"/>
    </source>
</evidence>